<dbReference type="Gene3D" id="2.20.70.10">
    <property type="match status" value="1"/>
</dbReference>
<dbReference type="AlphaFoldDB" id="W6UUY8"/>
<dbReference type="Proteomes" id="UP000019149">
    <property type="component" value="Unassembled WGS sequence"/>
</dbReference>
<dbReference type="EMBL" id="APAU02000001">
    <property type="protein sequence ID" value="EUB65123.1"/>
    <property type="molecule type" value="Genomic_DNA"/>
</dbReference>
<organism evidence="3 4">
    <name type="scientific">Echinococcus granulosus</name>
    <name type="common">Hydatid tapeworm</name>
    <dbReference type="NCBI Taxonomy" id="6210"/>
    <lineage>
        <taxon>Eukaryota</taxon>
        <taxon>Metazoa</taxon>
        <taxon>Spiralia</taxon>
        <taxon>Lophotrochozoa</taxon>
        <taxon>Platyhelminthes</taxon>
        <taxon>Cestoda</taxon>
        <taxon>Eucestoda</taxon>
        <taxon>Cyclophyllidea</taxon>
        <taxon>Taeniidae</taxon>
        <taxon>Echinococcus</taxon>
        <taxon>Echinococcus granulosus group</taxon>
    </lineage>
</organism>
<name>W6UUY8_ECHGR</name>
<dbReference type="InterPro" id="IPR001202">
    <property type="entry name" value="WW_dom"/>
</dbReference>
<protein>
    <recommendedName>
        <fullName evidence="2">WW domain-containing protein</fullName>
    </recommendedName>
</protein>
<dbReference type="CTD" id="36336107"/>
<feature type="compositionally biased region" description="Polar residues" evidence="1">
    <location>
        <begin position="267"/>
        <end position="276"/>
    </location>
</feature>
<dbReference type="SMART" id="SM00456">
    <property type="entry name" value="WW"/>
    <property type="match status" value="1"/>
</dbReference>
<dbReference type="STRING" id="6210.W6UUY8"/>
<dbReference type="PROSITE" id="PS50020">
    <property type="entry name" value="WW_DOMAIN_2"/>
    <property type="match status" value="1"/>
</dbReference>
<evidence type="ECO:0000313" key="3">
    <source>
        <dbReference type="EMBL" id="EUB65123.1"/>
    </source>
</evidence>
<dbReference type="InterPro" id="IPR036020">
    <property type="entry name" value="WW_dom_sf"/>
</dbReference>
<sequence length="276" mass="30699">MPKSNRWKEYPLPSNWEERYDPSTKLNYFVDHAKKRASWTDPRTWYYDNDVTSTGGETNLRENNNEALSDRRFLVYVATNRNMISYNEDVNPHQPLEKVMQALSPTATSAHVSCQLRHHSSHRVATANPGSIKDDATLGEVVVGERVPKHEVVKQSTPVPETRELCLAPLHVGSAPAQDDVKGTRGLKTFHSKGDGNPERICEVLEHCRLSKPNKAVILSSLLIRAKGPDQSLLCRRIPARGPDPSLGRGPNPSLVRGPNPALLRKNQPQALSSAP</sequence>
<evidence type="ECO:0000313" key="4">
    <source>
        <dbReference type="Proteomes" id="UP000019149"/>
    </source>
</evidence>
<gene>
    <name evidence="3" type="ORF">EGR_00392</name>
</gene>
<keyword evidence="4" id="KW-1185">Reference proteome</keyword>
<dbReference type="GeneID" id="36336107"/>
<dbReference type="OrthoDB" id="2020426at2759"/>
<feature type="region of interest" description="Disordered" evidence="1">
    <location>
        <begin position="238"/>
        <end position="276"/>
    </location>
</feature>
<feature type="domain" description="WW" evidence="2">
    <location>
        <begin position="10"/>
        <end position="44"/>
    </location>
</feature>
<dbReference type="RefSeq" id="XP_024356319.1">
    <property type="nucleotide sequence ID" value="XM_024489641.1"/>
</dbReference>
<reference evidence="3 4" key="1">
    <citation type="journal article" date="2013" name="Nat. Genet.">
        <title>The genome of the hydatid tapeworm Echinococcus granulosus.</title>
        <authorList>
            <person name="Zheng H."/>
            <person name="Zhang W."/>
            <person name="Zhang L."/>
            <person name="Zhang Z."/>
            <person name="Li J."/>
            <person name="Lu G."/>
            <person name="Zhu Y."/>
            <person name="Wang Y."/>
            <person name="Huang Y."/>
            <person name="Liu J."/>
            <person name="Kang H."/>
            <person name="Chen J."/>
            <person name="Wang L."/>
            <person name="Chen A."/>
            <person name="Yu S."/>
            <person name="Gao Z."/>
            <person name="Jin L."/>
            <person name="Gu W."/>
            <person name="Wang Z."/>
            <person name="Zhao L."/>
            <person name="Shi B."/>
            <person name="Wen H."/>
            <person name="Lin R."/>
            <person name="Jones M.K."/>
            <person name="Brejova B."/>
            <person name="Vinar T."/>
            <person name="Zhao G."/>
            <person name="McManus D.P."/>
            <person name="Chen Z."/>
            <person name="Zhou Y."/>
            <person name="Wang S."/>
        </authorList>
    </citation>
    <scope>NUCLEOTIDE SEQUENCE [LARGE SCALE GENOMIC DNA]</scope>
</reference>
<dbReference type="CDD" id="cd00201">
    <property type="entry name" value="WW"/>
    <property type="match status" value="1"/>
</dbReference>
<dbReference type="OMA" id="KHEVVKQ"/>
<evidence type="ECO:0000256" key="1">
    <source>
        <dbReference type="SAM" id="MobiDB-lite"/>
    </source>
</evidence>
<proteinExistence type="predicted"/>
<accession>W6UUY8</accession>
<evidence type="ECO:0000259" key="2">
    <source>
        <dbReference type="PROSITE" id="PS50020"/>
    </source>
</evidence>
<comment type="caution">
    <text evidence="3">The sequence shown here is derived from an EMBL/GenBank/DDBJ whole genome shotgun (WGS) entry which is preliminary data.</text>
</comment>
<dbReference type="SUPFAM" id="SSF51045">
    <property type="entry name" value="WW domain"/>
    <property type="match status" value="1"/>
</dbReference>
<dbReference type="KEGG" id="egl:EGR_00392"/>
<dbReference type="Pfam" id="PF00397">
    <property type="entry name" value="WW"/>
    <property type="match status" value="1"/>
</dbReference>